<organism evidence="2 3">
    <name type="scientific">Taibaiella lutea</name>
    <dbReference type="NCBI Taxonomy" id="2608001"/>
    <lineage>
        <taxon>Bacteria</taxon>
        <taxon>Pseudomonadati</taxon>
        <taxon>Bacteroidota</taxon>
        <taxon>Chitinophagia</taxon>
        <taxon>Chitinophagales</taxon>
        <taxon>Chitinophagaceae</taxon>
        <taxon>Taibaiella</taxon>
    </lineage>
</organism>
<evidence type="ECO:0000313" key="2">
    <source>
        <dbReference type="EMBL" id="KAA5532351.1"/>
    </source>
</evidence>
<dbReference type="Pfam" id="PF11551">
    <property type="entry name" value="Omp28"/>
    <property type="match status" value="1"/>
</dbReference>
<proteinExistence type="predicted"/>
<feature type="signal peptide" evidence="1">
    <location>
        <begin position="1"/>
        <end position="23"/>
    </location>
</feature>
<protein>
    <submittedName>
        <fullName evidence="2">Omp28-related outer membrane protein</fullName>
    </submittedName>
</protein>
<evidence type="ECO:0000313" key="3">
    <source>
        <dbReference type="Proteomes" id="UP000323632"/>
    </source>
</evidence>
<gene>
    <name evidence="2" type="ORF">F0919_16285</name>
</gene>
<reference evidence="2 3" key="1">
    <citation type="submission" date="2019-09" db="EMBL/GenBank/DDBJ databases">
        <title>Genome sequence and assembly of Taibaiella sp.</title>
        <authorList>
            <person name="Chhetri G."/>
        </authorList>
    </citation>
    <scope>NUCLEOTIDE SEQUENCE [LARGE SCALE GENOMIC DNA]</scope>
    <source>
        <strain evidence="2 3">KVB11</strain>
    </source>
</reference>
<dbReference type="AlphaFoldDB" id="A0A5M6CBE4"/>
<dbReference type="Gene3D" id="2.60.40.10">
    <property type="entry name" value="Immunoglobulins"/>
    <property type="match status" value="1"/>
</dbReference>
<dbReference type="InterPro" id="IPR021615">
    <property type="entry name" value="Omp28"/>
</dbReference>
<sequence>MKKTLLYIGLASMLFASCKETLAPIGVTTDDGNSSDTSYYEAPDTMVVQQRRIYVEELTGAQCPNCPDGAEELHKLNTTTYPGELSIIAFHTAITGTFCIPIDGVSKQDFRTDDGKRIFTEVWGTSEGKPSAIFDRAPLSVGSNPNKLYNEGKGGWSAAIIADKDKYKTTPVNIYLSSTFNSEKNRYDIVAKVKYTEAVTEQNALHIFLSQDSIIDAQLFPGGHNVDTNYVFNHVFRKALTDPVKGKLISSTKSAGWVYEYKTSIVIDPASDASQKYWVAKDMHVTAFVAVADNSADIHVMQVQDAKLKGE</sequence>
<dbReference type="EMBL" id="VWSH01000004">
    <property type="protein sequence ID" value="KAA5532351.1"/>
    <property type="molecule type" value="Genomic_DNA"/>
</dbReference>
<comment type="caution">
    <text evidence="2">The sequence shown here is derived from an EMBL/GenBank/DDBJ whole genome shotgun (WGS) entry which is preliminary data.</text>
</comment>
<name>A0A5M6CBE4_9BACT</name>
<accession>A0A5M6CBE4</accession>
<evidence type="ECO:0000256" key="1">
    <source>
        <dbReference type="SAM" id="SignalP"/>
    </source>
</evidence>
<keyword evidence="3" id="KW-1185">Reference proteome</keyword>
<keyword evidence="1" id="KW-0732">Signal</keyword>
<dbReference type="InterPro" id="IPR013783">
    <property type="entry name" value="Ig-like_fold"/>
</dbReference>
<dbReference type="PROSITE" id="PS51257">
    <property type="entry name" value="PROKAR_LIPOPROTEIN"/>
    <property type="match status" value="1"/>
</dbReference>
<feature type="chain" id="PRO_5024425742" evidence="1">
    <location>
        <begin position="24"/>
        <end position="311"/>
    </location>
</feature>
<dbReference type="Proteomes" id="UP000323632">
    <property type="component" value="Unassembled WGS sequence"/>
</dbReference>
<dbReference type="RefSeq" id="WP_150033854.1">
    <property type="nucleotide sequence ID" value="NZ_VWSH01000004.1"/>
</dbReference>